<protein>
    <recommendedName>
        <fullName evidence="13">t-SNARE coiled-coil homology domain-containing protein</fullName>
    </recommendedName>
</protein>
<dbReference type="GO" id="GO:0005484">
    <property type="term" value="F:SNAP receptor activity"/>
    <property type="evidence" value="ECO:0007669"/>
    <property type="project" value="InterPro"/>
</dbReference>
<feature type="coiled-coil region" evidence="11">
    <location>
        <begin position="220"/>
        <end position="279"/>
    </location>
</feature>
<dbReference type="PANTHER" id="PTHR19305:SF35">
    <property type="entry name" value="SYNTAXIN-72"/>
    <property type="match status" value="1"/>
</dbReference>
<dbReference type="CDD" id="cd15841">
    <property type="entry name" value="SNARE_Qc"/>
    <property type="match status" value="1"/>
</dbReference>
<dbReference type="SMART" id="SM00397">
    <property type="entry name" value="t_SNARE"/>
    <property type="match status" value="1"/>
</dbReference>
<dbReference type="FunFam" id="1.20.5.110:FF:000037">
    <property type="entry name" value="Putative syntaxin-71-like"/>
    <property type="match status" value="1"/>
</dbReference>
<name>A0AAU9SFP7_THLAR</name>
<dbReference type="Gene3D" id="1.20.5.110">
    <property type="match status" value="1"/>
</dbReference>
<evidence type="ECO:0000256" key="2">
    <source>
        <dbReference type="ARBA" id="ARBA00009063"/>
    </source>
</evidence>
<evidence type="ECO:0000313" key="15">
    <source>
        <dbReference type="Proteomes" id="UP000836841"/>
    </source>
</evidence>
<evidence type="ECO:0000256" key="6">
    <source>
        <dbReference type="ARBA" id="ARBA00022989"/>
    </source>
</evidence>
<dbReference type="Proteomes" id="UP000836841">
    <property type="component" value="Chromosome 5"/>
</dbReference>
<evidence type="ECO:0000256" key="9">
    <source>
        <dbReference type="ARBA" id="ARBA00054128"/>
    </source>
</evidence>
<feature type="region of interest" description="Disordered" evidence="12">
    <location>
        <begin position="1"/>
        <end position="36"/>
    </location>
</feature>
<evidence type="ECO:0000256" key="1">
    <source>
        <dbReference type="ARBA" id="ARBA00004211"/>
    </source>
</evidence>
<evidence type="ECO:0000256" key="4">
    <source>
        <dbReference type="ARBA" id="ARBA00022692"/>
    </source>
</evidence>
<dbReference type="PROSITE" id="PS50192">
    <property type="entry name" value="T_SNARE"/>
    <property type="match status" value="1"/>
</dbReference>
<comment type="similarity">
    <text evidence="2">Belongs to the syntaxin family.</text>
</comment>
<evidence type="ECO:0000256" key="11">
    <source>
        <dbReference type="SAM" id="Coils"/>
    </source>
</evidence>
<dbReference type="Pfam" id="PF05739">
    <property type="entry name" value="SNARE"/>
    <property type="match status" value="1"/>
</dbReference>
<reference evidence="14 15" key="1">
    <citation type="submission" date="2022-03" db="EMBL/GenBank/DDBJ databases">
        <authorList>
            <person name="Nunn A."/>
            <person name="Chopra R."/>
            <person name="Nunn A."/>
            <person name="Contreras Garrido A."/>
        </authorList>
    </citation>
    <scope>NUCLEOTIDE SEQUENCE [LARGE SCALE GENOMIC DNA]</scope>
</reference>
<keyword evidence="7 11" id="KW-0175">Coiled coil</keyword>
<evidence type="ECO:0000256" key="8">
    <source>
        <dbReference type="ARBA" id="ARBA00023136"/>
    </source>
</evidence>
<keyword evidence="6" id="KW-1133">Transmembrane helix</keyword>
<feature type="compositionally biased region" description="Basic residues" evidence="12">
    <location>
        <begin position="23"/>
        <end position="34"/>
    </location>
</feature>
<evidence type="ECO:0000313" key="14">
    <source>
        <dbReference type="EMBL" id="CAH2065360.1"/>
    </source>
</evidence>
<proteinExistence type="inferred from homology"/>
<dbReference type="EMBL" id="OU466861">
    <property type="protein sequence ID" value="CAH2065360.1"/>
    <property type="molecule type" value="Genomic_DNA"/>
</dbReference>
<dbReference type="InterPro" id="IPR006012">
    <property type="entry name" value="Syntaxin/epimorphin_CS"/>
</dbReference>
<feature type="domain" description="T-SNARE coiled-coil homology" evidence="13">
    <location>
        <begin position="210"/>
        <end position="272"/>
    </location>
</feature>
<keyword evidence="15" id="KW-1185">Reference proteome</keyword>
<comment type="subcellular location">
    <subcellularLocation>
        <location evidence="1">Membrane</location>
        <topology evidence="1">Single-pass type IV membrane protein</topology>
    </subcellularLocation>
</comment>
<keyword evidence="3" id="KW-0813">Transport</keyword>
<evidence type="ECO:0000256" key="10">
    <source>
        <dbReference type="ARBA" id="ARBA00061857"/>
    </source>
</evidence>
<evidence type="ECO:0000256" key="3">
    <source>
        <dbReference type="ARBA" id="ARBA00022448"/>
    </source>
</evidence>
<dbReference type="PROSITE" id="PS00914">
    <property type="entry name" value="SYNTAXIN"/>
    <property type="match status" value="1"/>
</dbReference>
<keyword evidence="4" id="KW-0812">Transmembrane</keyword>
<organism evidence="14 15">
    <name type="scientific">Thlaspi arvense</name>
    <name type="common">Field penny-cress</name>
    <dbReference type="NCBI Taxonomy" id="13288"/>
    <lineage>
        <taxon>Eukaryota</taxon>
        <taxon>Viridiplantae</taxon>
        <taxon>Streptophyta</taxon>
        <taxon>Embryophyta</taxon>
        <taxon>Tracheophyta</taxon>
        <taxon>Spermatophyta</taxon>
        <taxon>Magnoliopsida</taxon>
        <taxon>eudicotyledons</taxon>
        <taxon>Gunneridae</taxon>
        <taxon>Pentapetalae</taxon>
        <taxon>rosids</taxon>
        <taxon>malvids</taxon>
        <taxon>Brassicales</taxon>
        <taxon>Brassicaceae</taxon>
        <taxon>Thlaspideae</taxon>
        <taxon>Thlaspi</taxon>
    </lineage>
</organism>
<dbReference type="SUPFAM" id="SSF58038">
    <property type="entry name" value="SNARE fusion complex"/>
    <property type="match status" value="1"/>
</dbReference>
<evidence type="ECO:0000259" key="13">
    <source>
        <dbReference type="PROSITE" id="PS50192"/>
    </source>
</evidence>
<dbReference type="GO" id="GO:0005886">
    <property type="term" value="C:plasma membrane"/>
    <property type="evidence" value="ECO:0007669"/>
    <property type="project" value="TreeGrafter"/>
</dbReference>
<dbReference type="GO" id="GO:0006886">
    <property type="term" value="P:intracellular protein transport"/>
    <property type="evidence" value="ECO:0007669"/>
    <property type="project" value="InterPro"/>
</dbReference>
<accession>A0AAU9SFP7</accession>
<keyword evidence="5" id="KW-0653">Protein transport</keyword>
<dbReference type="InterPro" id="IPR000727">
    <property type="entry name" value="T_SNARE_dom"/>
</dbReference>
<comment type="subunit">
    <text evidence="10">Part of the t-SNARE complex.</text>
</comment>
<dbReference type="PANTHER" id="PTHR19305">
    <property type="entry name" value="SYNAPTOSOMAL ASSOCIATED PROTEIN"/>
    <property type="match status" value="1"/>
</dbReference>
<evidence type="ECO:0000256" key="7">
    <source>
        <dbReference type="ARBA" id="ARBA00023054"/>
    </source>
</evidence>
<keyword evidence="8" id="KW-0472">Membrane</keyword>
<comment type="function">
    <text evidence="9">Vesicle trafficking protein that functions in the secretory pathway.</text>
</comment>
<dbReference type="AlphaFoldDB" id="A0AAU9SFP7"/>
<gene>
    <name evidence="14" type="ORF">TAV2_LOCUS17718</name>
</gene>
<evidence type="ECO:0000256" key="5">
    <source>
        <dbReference type="ARBA" id="ARBA00022927"/>
    </source>
</evidence>
<feature type="compositionally biased region" description="Basic residues" evidence="12">
    <location>
        <begin position="1"/>
        <end position="12"/>
    </location>
</feature>
<sequence length="364" mass="41359">MKRRDSKNRQRRGSGDDEATRTRSSKFKKKKKKSTNQGDMPVIDIIFRVEEICKKYDKYDVDKQRELGASGDDAFSRLYTSIDSDIEAVFRKAELASTESNRAAAVAMNAEVRRTKARLAEDVVKLQKLAVKKVKGLTKEERESRCDLVIALADRIQVIPDGNQHAAKQNDWGGASAPNNNIKFDISEDDMDDGFFQQTEESSQFRQEYEMRRQKQDEGLDVISEGLDALKNLARDMNEELDKQVPLMDEMETKVDGAYSDLKNTNVRLKQQLVKMRSSRNFCIDIILLCVVLGICSKLKLEMGYSDILLAIYEAYGKFLNQANKDTFLGEQATFANRIVSNCKQNGNVEVKGFGRKLTENSLQ</sequence>
<evidence type="ECO:0000256" key="12">
    <source>
        <dbReference type="SAM" id="MobiDB-lite"/>
    </source>
</evidence>